<dbReference type="InterPro" id="IPR046359">
    <property type="entry name" value="Aftin-like"/>
</dbReference>
<gene>
    <name evidence="3" type="ORF">PHYEVI_LOCUS10121</name>
</gene>
<proteinExistence type="predicted"/>
<dbReference type="GO" id="GO:0032588">
    <property type="term" value="C:trans-Golgi network membrane"/>
    <property type="evidence" value="ECO:0007669"/>
    <property type="project" value="InterPro"/>
</dbReference>
<evidence type="ECO:0000256" key="1">
    <source>
        <dbReference type="SAM" id="MobiDB-lite"/>
    </source>
</evidence>
<feature type="compositionally biased region" description="Basic and acidic residues" evidence="1">
    <location>
        <begin position="691"/>
        <end position="700"/>
    </location>
</feature>
<dbReference type="OrthoDB" id="5917212at2759"/>
<feature type="region of interest" description="Disordered" evidence="1">
    <location>
        <begin position="829"/>
        <end position="855"/>
    </location>
</feature>
<feature type="region of interest" description="Disordered" evidence="1">
    <location>
        <begin position="1"/>
        <end position="58"/>
    </location>
</feature>
<evidence type="ECO:0000259" key="2">
    <source>
        <dbReference type="Pfam" id="PF15045"/>
    </source>
</evidence>
<feature type="region of interest" description="Disordered" evidence="1">
    <location>
        <begin position="76"/>
        <end position="100"/>
    </location>
</feature>
<feature type="compositionally biased region" description="Basic and acidic residues" evidence="1">
    <location>
        <begin position="750"/>
        <end position="761"/>
    </location>
</feature>
<dbReference type="Proteomes" id="UP001153712">
    <property type="component" value="Chromosome 7"/>
</dbReference>
<dbReference type="GO" id="GO:0030276">
    <property type="term" value="F:clathrin binding"/>
    <property type="evidence" value="ECO:0007669"/>
    <property type="project" value="InterPro"/>
</dbReference>
<feature type="compositionally biased region" description="Acidic residues" evidence="1">
    <location>
        <begin position="17"/>
        <end position="27"/>
    </location>
</feature>
<protein>
    <recommendedName>
        <fullName evidence="2">Aftiphilin clathrin-binding box domain-containing protein</fullName>
    </recommendedName>
</protein>
<dbReference type="PANTHER" id="PTHR16156:SF10">
    <property type="entry name" value="AFTIPHILIN-RELATED"/>
    <property type="match status" value="1"/>
</dbReference>
<feature type="region of interest" description="Disordered" evidence="1">
    <location>
        <begin position="612"/>
        <end position="637"/>
    </location>
</feature>
<sequence length="958" mass="106991">MSKIIPPLVSDSPPPPPEEEDEDEEFDEFRGSNDISYGCDSFSLTPSPEHTPKKLPKEGLSINELDCEFQFQPVSPEISKKDIENLDIDNAKPPKDSENPNHVNEYAFHNNINKDNIPSQFIIQNRENEIGECDNDRTINRVQVSKEADVDERCSNGVDHNNSDKITNEETDSLSIETQGQMDVAILDTEQEQSVPVDSQDDLYSVHSTRDNDLVNSKFEELSDSLKEKSRSNSKELIFEEDSRYAEQKESKDFDVSEDSKDDFSSFCGQLENFNPFPTLSEECQSSDDFANFASFPAMPETDSKQCDDDFDDFTSFPGEITAESESTSTNVADSKVSDDEFDDFGEFTSTTIPQTEHRKAFLLINETEAFKKTEEIVKDIFVQQEESSNEFQYSELGKNDAIFTQLQDITDTPALSYNWSKSSSQKLLLKALNIDSRNLLYGPSWNSSMPRFAANLGNQPLEPIKMEPLTPTPMEPPSTVPPQCSLPQQDVVEIPSAEFDWTGAGLVNPLDYSQTTLLDIEQLVASLDIPNTNPAQRTSIFDEDWDVWLKHEPAKLPDDDYEEFAEFHGSKQPSDWPNVPLRETHISDDPRGDIDIDVVLQPTIVTPEMPRKIEEQPEDGNAAAVQSKTESDDDDFTEFHSSVPVAVDMPILQPTPVYAASASTEINWPDPGVTEDELKRFEEAFSTTVPKKESPPFDRAEDDARENASPMHEKVEITTVVEKVAVQQADSDRGRRSISIWDSPPGVDAAKRNDTKKPDAKQNSIEDEEWSDFVSVQKQSPVHKTKNSDRNQTASPDLPLSVLNLGHIQPAKQPIPVITPHGLVQTKLSSHANSPAAQPKAIHPRPLNPYDMPSLISNQYASQAYGLSAASKPSQTAQNGQEDDEWGEFVSNTIPQQYQNSSIASGYHSWNNFVPNAGHGGQAVVNLQKKSSNLSSLVLPELDFLALRERNGVPKKK</sequence>
<dbReference type="EMBL" id="OU900100">
    <property type="protein sequence ID" value="CAG9863842.1"/>
    <property type="molecule type" value="Genomic_DNA"/>
</dbReference>
<keyword evidence="4" id="KW-1185">Reference proteome</keyword>
<feature type="compositionally biased region" description="Low complexity" evidence="1">
    <location>
        <begin position="718"/>
        <end position="727"/>
    </location>
</feature>
<feature type="compositionally biased region" description="Basic and acidic residues" evidence="1">
    <location>
        <begin position="78"/>
        <end position="99"/>
    </location>
</feature>
<evidence type="ECO:0000313" key="4">
    <source>
        <dbReference type="Proteomes" id="UP001153712"/>
    </source>
</evidence>
<name>A0A9N9XSV5_PHYSR</name>
<feature type="domain" description="Aftiphilin clathrin-binding box" evidence="2">
    <location>
        <begin position="402"/>
        <end position="471"/>
    </location>
</feature>
<dbReference type="Pfam" id="PF15045">
    <property type="entry name" value="Clathrin_bdg"/>
    <property type="match status" value="1"/>
</dbReference>
<dbReference type="AlphaFoldDB" id="A0A9N9XSV5"/>
<dbReference type="InterPro" id="IPR029205">
    <property type="entry name" value="Clathrin-bd"/>
</dbReference>
<accession>A0A9N9XSV5</accession>
<organism evidence="3 4">
    <name type="scientific">Phyllotreta striolata</name>
    <name type="common">Striped flea beetle</name>
    <name type="synonym">Crioceris striolata</name>
    <dbReference type="NCBI Taxonomy" id="444603"/>
    <lineage>
        <taxon>Eukaryota</taxon>
        <taxon>Metazoa</taxon>
        <taxon>Ecdysozoa</taxon>
        <taxon>Arthropoda</taxon>
        <taxon>Hexapoda</taxon>
        <taxon>Insecta</taxon>
        <taxon>Pterygota</taxon>
        <taxon>Neoptera</taxon>
        <taxon>Endopterygota</taxon>
        <taxon>Coleoptera</taxon>
        <taxon>Polyphaga</taxon>
        <taxon>Cucujiformia</taxon>
        <taxon>Chrysomeloidea</taxon>
        <taxon>Chrysomelidae</taxon>
        <taxon>Galerucinae</taxon>
        <taxon>Alticini</taxon>
        <taxon>Phyllotreta</taxon>
    </lineage>
</organism>
<feature type="region of interest" description="Disordered" evidence="1">
    <location>
        <begin position="684"/>
        <end position="799"/>
    </location>
</feature>
<reference evidence="3" key="1">
    <citation type="submission" date="2022-01" db="EMBL/GenBank/DDBJ databases">
        <authorList>
            <person name="King R."/>
        </authorList>
    </citation>
    <scope>NUCLEOTIDE SEQUENCE</scope>
</reference>
<dbReference type="GO" id="GO:0030121">
    <property type="term" value="C:AP-1 adaptor complex"/>
    <property type="evidence" value="ECO:0007669"/>
    <property type="project" value="TreeGrafter"/>
</dbReference>
<dbReference type="PANTHER" id="PTHR16156">
    <property type="entry name" value="AFTIPHILIN A-RELATED"/>
    <property type="match status" value="1"/>
</dbReference>
<evidence type="ECO:0000313" key="3">
    <source>
        <dbReference type="EMBL" id="CAG9863842.1"/>
    </source>
</evidence>